<dbReference type="InterPro" id="IPR041466">
    <property type="entry name" value="Dynein_AAA5_ext"/>
</dbReference>
<dbReference type="GO" id="GO:0030286">
    <property type="term" value="C:dynein complex"/>
    <property type="evidence" value="ECO:0007669"/>
    <property type="project" value="UniProtKB-KW"/>
</dbReference>
<keyword evidence="17" id="KW-1185">Reference proteome</keyword>
<feature type="coiled-coil region" evidence="13">
    <location>
        <begin position="27"/>
        <end position="87"/>
    </location>
</feature>
<gene>
    <name evidence="18" type="primary">LOC125177945</name>
</gene>
<dbReference type="InterPro" id="IPR042228">
    <property type="entry name" value="Dynein_linker_3"/>
</dbReference>
<keyword evidence="11" id="KW-0206">Cytoskeleton</keyword>
<dbReference type="OMA" id="SWPAYID"/>
<dbReference type="FunFam" id="3.40.50.300:FF:000044">
    <property type="entry name" value="Dynein heavy chain 5, axonemal"/>
    <property type="match status" value="1"/>
</dbReference>
<dbReference type="PANTHER" id="PTHR45703:SF1">
    <property type="entry name" value="DYNEINS HEAVY CHAIN"/>
    <property type="match status" value="1"/>
</dbReference>
<keyword evidence="9" id="KW-0969">Cilium</keyword>
<keyword evidence="6" id="KW-0067">ATP-binding</keyword>
<evidence type="ECO:0000256" key="13">
    <source>
        <dbReference type="SAM" id="Coils"/>
    </source>
</evidence>
<evidence type="ECO:0000256" key="7">
    <source>
        <dbReference type="ARBA" id="ARBA00023017"/>
    </source>
</evidence>
<keyword evidence="12" id="KW-0966">Cell projection</keyword>
<dbReference type="Gene3D" id="1.10.8.710">
    <property type="match status" value="1"/>
</dbReference>
<feature type="domain" description="Dynein heavy chain linker" evidence="14">
    <location>
        <begin position="101"/>
        <end position="506"/>
    </location>
</feature>
<evidence type="ECO:0000313" key="17">
    <source>
        <dbReference type="Proteomes" id="UP000694843"/>
    </source>
</evidence>
<evidence type="ECO:0000256" key="6">
    <source>
        <dbReference type="ARBA" id="ARBA00022840"/>
    </source>
</evidence>
<keyword evidence="3" id="KW-0493">Microtubule</keyword>
<dbReference type="FunFam" id="1.10.287.2620:FF:000002">
    <property type="entry name" value="Dynein heavy chain 2, axonemal"/>
    <property type="match status" value="1"/>
</dbReference>
<dbReference type="Gene3D" id="3.20.180.20">
    <property type="entry name" value="Dynein heavy chain, N-terminal domain 2"/>
    <property type="match status" value="1"/>
</dbReference>
<dbReference type="Gene3D" id="1.10.287.2620">
    <property type="match status" value="1"/>
</dbReference>
<evidence type="ECO:0000256" key="9">
    <source>
        <dbReference type="ARBA" id="ARBA00023069"/>
    </source>
</evidence>
<dbReference type="InterPro" id="IPR013602">
    <property type="entry name" value="Dynein_heavy_linker"/>
</dbReference>
<sequence>MQEDVQLAESRLSHKRDLKEAALKARVLAFNQQLNVYLKELEDLKNRDNFSLKEIRVDTMRRNVDTLDKLSSQLKNAKAEMQLINEEQSLLSWETTKFPVLHQLLHQKEPYDSLWRTTYTFHTQHEVWYEGPFKGLDAEAISEETEAMWRTMIKLTKTFSDQIMSRRVAEYVKDRLERFRSHLPVLQCICNPGLRERHWRQLSDELGSELLLTVDTSLADMVDCGLATILRRLEEISHAASKEFALEKALHRMKTEWGAVQFEFKPWRETGALILASVEDIQALLDEHTQKAQTMRGSPYVRPFEGEIRAWEHKLLSMQDILDAWTACQVSWLYLEPIFASEDILKQMPVEGRKFTKVDATWRSLMEVASRSPLALEATAEEGLLETLQVANALLEEIHKGLNTYLEKKRLYFPRFFFLSNDELLEILSETKDPKRVQPHLRKCFEGIHSLHFSQHMEIEGMCSVEGELVQFSNRVIPAKARGLVERWLGEVEVMMVQSLQDVMVRAVESHSQLLHRDWLLRWPSQVVITVALVVWTTEVQNAIRCNTLNELRDVAQQRIEEVVQMIRGPLDTATRITLGAIIVTYVHGGYKSLTYKLIIGAIIVTYVHGRDVIDELIRKQVSDVGSFAWVCQLRLWWQQELVVVHMVYTSLLYGYEYLGNTSRLVVTPLTDRCFRTLLSAMRLCLGGAPEGPAGTGKTETCKDLAKAVAKLCVVFNCSEALDCRAMSKFFKGVAQSGAWACFDEFNRIELSVLSVVGQQVSCIQAAVSKKAHMFYFDGQEMKLNPTCAMFITMNPSYEGRKELPDNVKDVFRTVAMMVPDYAMIAKISLFSVGFVHAESLARKIVDTYRVCAAQLSTQHHYDYGMRAIKAVLTAAAALKLSSPEVPEAAIVLRALRDVNLPKFLAQDVPLFNAILHDLFPHDDPHADANTGLRDAILSTLAENKLQMVEEQLQKILQLHAMLKTLAGALNKTIVNEAVAAEDQDGASSVLFKVINPKALTLAQLYGAYDPFSQEWQDGVLSQTFRSMAATTKADSDDDSGSSQQLRWLVLDGPVDALWVESLNAALDDNKKLCLTSGELIQMPREMNILMETLTLDQASPATVSRCGVVFMEPHQLGWQPLKDSFIASLPAVITSSLRQALDDNVTWMMRCLLPFVTANCEVVVTSSQLGLFRNFCQLFDSLLDEIRESGKPLGKKITEEKINIYLQHLLVFAVTWSLGAAVIG</sequence>
<reference evidence="18" key="1">
    <citation type="submission" date="2025-08" db="UniProtKB">
        <authorList>
            <consortium name="RefSeq"/>
        </authorList>
    </citation>
    <scope>IDENTIFICATION</scope>
    <source>
        <tissue evidence="18">Whole organism</tissue>
    </source>
</reference>
<evidence type="ECO:0000256" key="8">
    <source>
        <dbReference type="ARBA" id="ARBA00023054"/>
    </source>
</evidence>
<name>A0A979FJA8_HYAAZ</name>
<dbReference type="InterPro" id="IPR042222">
    <property type="entry name" value="Dynein_2_N"/>
</dbReference>
<dbReference type="Gene3D" id="1.20.58.1120">
    <property type="match status" value="1"/>
</dbReference>
<keyword evidence="4" id="KW-0677">Repeat</keyword>
<evidence type="ECO:0000256" key="1">
    <source>
        <dbReference type="ARBA" id="ARBA00004430"/>
    </source>
</evidence>
<dbReference type="Proteomes" id="UP000694843">
    <property type="component" value="Unplaced"/>
</dbReference>
<keyword evidence="2" id="KW-0963">Cytoplasm</keyword>
<dbReference type="GO" id="GO:0005930">
    <property type="term" value="C:axoneme"/>
    <property type="evidence" value="ECO:0007669"/>
    <property type="project" value="UniProtKB-SubCell"/>
</dbReference>
<dbReference type="GO" id="GO:0005524">
    <property type="term" value="F:ATP binding"/>
    <property type="evidence" value="ECO:0007669"/>
    <property type="project" value="UniProtKB-KW"/>
</dbReference>
<dbReference type="GO" id="GO:0051959">
    <property type="term" value="F:dynein light intermediate chain binding"/>
    <property type="evidence" value="ECO:0007669"/>
    <property type="project" value="InterPro"/>
</dbReference>
<keyword evidence="10" id="KW-0505">Motor protein</keyword>
<dbReference type="GO" id="GO:0005874">
    <property type="term" value="C:microtubule"/>
    <property type="evidence" value="ECO:0007669"/>
    <property type="project" value="UniProtKB-KW"/>
</dbReference>
<evidence type="ECO:0000256" key="2">
    <source>
        <dbReference type="ARBA" id="ARBA00022490"/>
    </source>
</evidence>
<evidence type="ECO:0000256" key="5">
    <source>
        <dbReference type="ARBA" id="ARBA00022741"/>
    </source>
</evidence>
<accession>A0A979FJA8</accession>
<comment type="subcellular location">
    <subcellularLocation>
        <location evidence="1">Cytoplasm</location>
        <location evidence="1">Cytoskeleton</location>
        <location evidence="1">Cilium axoneme</location>
    </subcellularLocation>
</comment>
<dbReference type="InterPro" id="IPR026983">
    <property type="entry name" value="DHC"/>
</dbReference>
<evidence type="ECO:0000313" key="18">
    <source>
        <dbReference type="RefSeq" id="XP_047736646.1"/>
    </source>
</evidence>
<evidence type="ECO:0000256" key="12">
    <source>
        <dbReference type="ARBA" id="ARBA00023273"/>
    </source>
</evidence>
<evidence type="ECO:0000256" key="4">
    <source>
        <dbReference type="ARBA" id="ARBA00022737"/>
    </source>
</evidence>
<dbReference type="Pfam" id="PF08393">
    <property type="entry name" value="DHC_N2"/>
    <property type="match status" value="1"/>
</dbReference>
<evidence type="ECO:0000259" key="15">
    <source>
        <dbReference type="Pfam" id="PF12774"/>
    </source>
</evidence>
<dbReference type="AlphaFoldDB" id="A0A979FJA8"/>
<dbReference type="FunFam" id="3.20.180.20:FF:000003">
    <property type="entry name" value="Dynein heavy chain 12, axonemal"/>
    <property type="match status" value="1"/>
</dbReference>
<dbReference type="Pfam" id="PF12774">
    <property type="entry name" value="AAA_6"/>
    <property type="match status" value="1"/>
</dbReference>
<evidence type="ECO:0000259" key="16">
    <source>
        <dbReference type="Pfam" id="PF17852"/>
    </source>
</evidence>
<dbReference type="RefSeq" id="XP_047736646.1">
    <property type="nucleotide sequence ID" value="XM_047880690.1"/>
</dbReference>
<dbReference type="GO" id="GO:0007018">
    <property type="term" value="P:microtubule-based movement"/>
    <property type="evidence" value="ECO:0007669"/>
    <property type="project" value="InterPro"/>
</dbReference>
<feature type="domain" description="Dynein heavy chain hydrolytic ATP-binding dynein motor region" evidence="15">
    <location>
        <begin position="654"/>
        <end position="969"/>
    </location>
</feature>
<feature type="domain" description="Dynein heavy chain AAA 5 extension" evidence="16">
    <location>
        <begin position="1146"/>
        <end position="1223"/>
    </location>
</feature>
<organism evidence="17 18">
    <name type="scientific">Hyalella azteca</name>
    <name type="common">Amphipod</name>
    <dbReference type="NCBI Taxonomy" id="294128"/>
    <lineage>
        <taxon>Eukaryota</taxon>
        <taxon>Metazoa</taxon>
        <taxon>Ecdysozoa</taxon>
        <taxon>Arthropoda</taxon>
        <taxon>Crustacea</taxon>
        <taxon>Multicrustacea</taxon>
        <taxon>Malacostraca</taxon>
        <taxon>Eumalacostraca</taxon>
        <taxon>Peracarida</taxon>
        <taxon>Amphipoda</taxon>
        <taxon>Senticaudata</taxon>
        <taxon>Talitrida</taxon>
        <taxon>Talitroidea</taxon>
        <taxon>Hyalellidae</taxon>
        <taxon>Hyalella</taxon>
    </lineage>
</organism>
<dbReference type="GeneID" id="125177945"/>
<keyword evidence="7" id="KW-0243">Dynein</keyword>
<evidence type="ECO:0000256" key="3">
    <source>
        <dbReference type="ARBA" id="ARBA00022701"/>
    </source>
</evidence>
<evidence type="ECO:0000259" key="14">
    <source>
        <dbReference type="Pfam" id="PF08393"/>
    </source>
</evidence>
<dbReference type="InterPro" id="IPR027417">
    <property type="entry name" value="P-loop_NTPase"/>
</dbReference>
<dbReference type="Gene3D" id="1.20.140.100">
    <property type="entry name" value="Dynein heavy chain, N-terminal domain 2"/>
    <property type="match status" value="1"/>
</dbReference>
<dbReference type="PANTHER" id="PTHR45703">
    <property type="entry name" value="DYNEIN HEAVY CHAIN"/>
    <property type="match status" value="1"/>
</dbReference>
<dbReference type="OrthoDB" id="5593012at2759"/>
<dbReference type="Gene3D" id="3.40.50.300">
    <property type="entry name" value="P-loop containing nucleotide triphosphate hydrolases"/>
    <property type="match status" value="2"/>
</dbReference>
<dbReference type="Pfam" id="PF17852">
    <property type="entry name" value="Dynein_AAA_lid"/>
    <property type="match status" value="1"/>
</dbReference>
<protein>
    <submittedName>
        <fullName evidence="18">Dynein axonemal heavy chain 3-like</fullName>
    </submittedName>
</protein>
<proteinExistence type="predicted"/>
<keyword evidence="8 13" id="KW-0175">Coiled coil</keyword>
<keyword evidence="5" id="KW-0547">Nucleotide-binding</keyword>
<dbReference type="InterPro" id="IPR043157">
    <property type="entry name" value="Dynein_AAA1S"/>
</dbReference>
<dbReference type="GO" id="GO:0045505">
    <property type="term" value="F:dynein intermediate chain binding"/>
    <property type="evidence" value="ECO:0007669"/>
    <property type="project" value="InterPro"/>
</dbReference>
<evidence type="ECO:0000256" key="10">
    <source>
        <dbReference type="ARBA" id="ARBA00023175"/>
    </source>
</evidence>
<dbReference type="FunFam" id="1.10.8.710:FF:000001">
    <property type="entry name" value="Dynein axonemal heavy chain 2"/>
    <property type="match status" value="1"/>
</dbReference>
<dbReference type="InterPro" id="IPR035699">
    <property type="entry name" value="AAA_6"/>
</dbReference>
<evidence type="ECO:0000256" key="11">
    <source>
        <dbReference type="ARBA" id="ARBA00023212"/>
    </source>
</evidence>
<dbReference type="SUPFAM" id="SSF52540">
    <property type="entry name" value="P-loop containing nucleoside triphosphate hydrolases"/>
    <property type="match status" value="1"/>
</dbReference>
<dbReference type="FunFam" id="1.20.140.100:FF:000004">
    <property type="entry name" value="Dynein axonemal heavy chain 6"/>
    <property type="match status" value="1"/>
</dbReference>
<dbReference type="KEGG" id="hazt:125177945"/>